<organism evidence="2 3">
    <name type="scientific">Pseudomonas zhanjiangensis</name>
    <dbReference type="NCBI Taxonomy" id="3239015"/>
    <lineage>
        <taxon>Bacteria</taxon>
        <taxon>Pseudomonadati</taxon>
        <taxon>Pseudomonadota</taxon>
        <taxon>Gammaproteobacteria</taxon>
        <taxon>Pseudomonadales</taxon>
        <taxon>Pseudomonadaceae</taxon>
        <taxon>Pseudomonas</taxon>
    </lineage>
</organism>
<reference evidence="2 3" key="1">
    <citation type="submission" date="2024-07" db="EMBL/GenBank/DDBJ databases">
        <authorList>
            <person name="Li M."/>
        </authorList>
    </citation>
    <scope>NUCLEOTIDE SEQUENCE [LARGE SCALE GENOMIC DNA]</scope>
    <source>
        <strain evidence="2 3">25A3E</strain>
    </source>
</reference>
<feature type="region of interest" description="Disordered" evidence="1">
    <location>
        <begin position="22"/>
        <end position="42"/>
    </location>
</feature>
<evidence type="ECO:0000256" key="1">
    <source>
        <dbReference type="SAM" id="MobiDB-lite"/>
    </source>
</evidence>
<sequence>PRQREANSTAFQSAVNRPFHPLSITSIEAPTGSNHHPVSPAHSTQLFAASTALFEHNQLIYKRFSERPAPEVVRIIGTTRKRSSFIPALA</sequence>
<dbReference type="Proteomes" id="UP001560296">
    <property type="component" value="Unassembled WGS sequence"/>
</dbReference>
<accession>A0ABV3YV18</accession>
<proteinExistence type="predicted"/>
<protein>
    <submittedName>
        <fullName evidence="2">Uncharacterized protein</fullName>
    </submittedName>
</protein>
<feature type="compositionally biased region" description="Polar residues" evidence="1">
    <location>
        <begin position="23"/>
        <end position="42"/>
    </location>
</feature>
<gene>
    <name evidence="2" type="ORF">AB5S05_06990</name>
</gene>
<dbReference type="EMBL" id="JBFTEG010000004">
    <property type="protein sequence ID" value="MEX6501803.1"/>
    <property type="molecule type" value="Genomic_DNA"/>
</dbReference>
<comment type="caution">
    <text evidence="2">The sequence shown here is derived from an EMBL/GenBank/DDBJ whole genome shotgun (WGS) entry which is preliminary data.</text>
</comment>
<feature type="non-terminal residue" evidence="2">
    <location>
        <position position="1"/>
    </location>
</feature>
<evidence type="ECO:0000313" key="3">
    <source>
        <dbReference type="Proteomes" id="UP001560296"/>
    </source>
</evidence>
<name>A0ABV3YV18_9PSED</name>
<evidence type="ECO:0000313" key="2">
    <source>
        <dbReference type="EMBL" id="MEX6501803.1"/>
    </source>
</evidence>
<keyword evidence="3" id="KW-1185">Reference proteome</keyword>